<evidence type="ECO:0000256" key="3">
    <source>
        <dbReference type="ARBA" id="ARBA00022723"/>
    </source>
</evidence>
<dbReference type="InterPro" id="IPR000891">
    <property type="entry name" value="PYR_CT"/>
</dbReference>
<evidence type="ECO:0000256" key="2">
    <source>
        <dbReference type="ARBA" id="ARBA00022679"/>
    </source>
</evidence>
<evidence type="ECO:0000256" key="4">
    <source>
        <dbReference type="ARBA" id="ARBA00023239"/>
    </source>
</evidence>
<dbReference type="PROSITE" id="PS50991">
    <property type="entry name" value="PYR_CT"/>
    <property type="match status" value="1"/>
</dbReference>
<dbReference type="SUPFAM" id="SSF51569">
    <property type="entry name" value="Aldolase"/>
    <property type="match status" value="1"/>
</dbReference>
<dbReference type="GO" id="GO:0016829">
    <property type="term" value="F:lyase activity"/>
    <property type="evidence" value="ECO:0007669"/>
    <property type="project" value="UniProtKB-KW"/>
</dbReference>
<keyword evidence="3" id="KW-0479">Metal-binding</keyword>
<dbReference type="Pfam" id="PF00682">
    <property type="entry name" value="HMGL-like"/>
    <property type="match status" value="1"/>
</dbReference>
<gene>
    <name evidence="8" type="ORF">ACFFRE_11000</name>
</gene>
<dbReference type="PANTHER" id="PTHR42738:SF7">
    <property type="entry name" value="HYDROXYMETHYLGLUTARYL-COA LYASE"/>
    <property type="match status" value="1"/>
</dbReference>
<keyword evidence="2 5" id="KW-0808">Transferase</keyword>
<dbReference type="InterPro" id="IPR043594">
    <property type="entry name" value="HMGL"/>
</dbReference>
<feature type="domain" description="Pyruvate carboxyltransferase" evidence="7">
    <location>
        <begin position="30"/>
        <end position="298"/>
    </location>
</feature>
<evidence type="ECO:0000313" key="9">
    <source>
        <dbReference type="Proteomes" id="UP001589788"/>
    </source>
</evidence>
<dbReference type="PROSITE" id="PS00815">
    <property type="entry name" value="AIPM_HOMOCIT_SYNTH_1"/>
    <property type="match status" value="1"/>
</dbReference>
<evidence type="ECO:0000256" key="6">
    <source>
        <dbReference type="SAM" id="MobiDB-lite"/>
    </source>
</evidence>
<accession>A0ABV6C4R0</accession>
<organism evidence="8 9">
    <name type="scientific">Aciditerrimonas ferrireducens</name>
    <dbReference type="NCBI Taxonomy" id="667306"/>
    <lineage>
        <taxon>Bacteria</taxon>
        <taxon>Bacillati</taxon>
        <taxon>Actinomycetota</taxon>
        <taxon>Acidimicrobiia</taxon>
        <taxon>Acidimicrobiales</taxon>
        <taxon>Acidimicrobiaceae</taxon>
        <taxon>Aciditerrimonas</taxon>
    </lineage>
</organism>
<dbReference type="InterPro" id="IPR002034">
    <property type="entry name" value="AIPM/Hcit_synth_CS"/>
</dbReference>
<comment type="similarity">
    <text evidence="1">Belongs to the HMG-CoA lyase family.</text>
</comment>
<evidence type="ECO:0000313" key="8">
    <source>
        <dbReference type="EMBL" id="MFC0082659.1"/>
    </source>
</evidence>
<dbReference type="RefSeq" id="WP_248106887.1">
    <property type="nucleotide sequence ID" value="NZ_JAKHEX010000007.1"/>
</dbReference>
<dbReference type="NCBIfam" id="NF004283">
    <property type="entry name" value="PRK05692.1"/>
    <property type="match status" value="1"/>
</dbReference>
<dbReference type="EMBL" id="JBHLYQ010000131">
    <property type="protein sequence ID" value="MFC0082659.1"/>
    <property type="molecule type" value="Genomic_DNA"/>
</dbReference>
<dbReference type="PANTHER" id="PTHR42738">
    <property type="entry name" value="HYDROXYMETHYLGLUTARYL-COA LYASE"/>
    <property type="match status" value="1"/>
</dbReference>
<evidence type="ECO:0000259" key="7">
    <source>
        <dbReference type="PROSITE" id="PS50991"/>
    </source>
</evidence>
<dbReference type="Gene3D" id="3.20.20.70">
    <property type="entry name" value="Aldolase class I"/>
    <property type="match status" value="1"/>
</dbReference>
<proteinExistence type="inferred from homology"/>
<dbReference type="CDD" id="cd07938">
    <property type="entry name" value="DRE_TIM_HMGL"/>
    <property type="match status" value="1"/>
</dbReference>
<sequence>MPGADPGGTTRLPRDPSRFAEPLPGLPEAVTVYEVGLRDGLQDEPGVVPTPLKVALARRLIAAGLAAVEVTSFVRPDRVPQLADAEAVLTELADEAGVRLPVLVPNPRGLERALRAGAREVAVFLSATETFSQRNLGCDRATALARASEVAEGARRAGVAVRGYVSMCFGDPWEGSVDRAAVVETVQALLAVGCREVSLGDTIGVATPGQVRGLVEALGEAGVVVERLALHCHDTYGQALANVLAGLLAGVRTVDSAIGGLGGCPFAEGAAGNLATEELVWMLEGLGIRTGVDLGALVATNHWLRGQLGRPLRSRVAQALGG</sequence>
<reference evidence="8 9" key="1">
    <citation type="submission" date="2024-09" db="EMBL/GenBank/DDBJ databases">
        <authorList>
            <person name="Sun Q."/>
            <person name="Mori K."/>
        </authorList>
    </citation>
    <scope>NUCLEOTIDE SEQUENCE [LARGE SCALE GENOMIC DNA]</scope>
    <source>
        <strain evidence="8 9">JCM 15389</strain>
    </source>
</reference>
<protein>
    <submittedName>
        <fullName evidence="8">Hydroxymethylglutaryl-CoA lyase</fullName>
    </submittedName>
</protein>
<keyword evidence="4 8" id="KW-0456">Lyase</keyword>
<comment type="similarity">
    <text evidence="5">Belongs to the alpha-IPM synthase/homocitrate synthase family.</text>
</comment>
<dbReference type="InterPro" id="IPR013785">
    <property type="entry name" value="Aldolase_TIM"/>
</dbReference>
<evidence type="ECO:0000256" key="1">
    <source>
        <dbReference type="ARBA" id="ARBA00009405"/>
    </source>
</evidence>
<name>A0ABV6C4R0_9ACTN</name>
<feature type="region of interest" description="Disordered" evidence="6">
    <location>
        <begin position="1"/>
        <end position="24"/>
    </location>
</feature>
<keyword evidence="9" id="KW-1185">Reference proteome</keyword>
<dbReference type="Proteomes" id="UP001589788">
    <property type="component" value="Unassembled WGS sequence"/>
</dbReference>
<evidence type="ECO:0000256" key="5">
    <source>
        <dbReference type="RuleBase" id="RU003523"/>
    </source>
</evidence>
<comment type="caution">
    <text evidence="8">The sequence shown here is derived from an EMBL/GenBank/DDBJ whole genome shotgun (WGS) entry which is preliminary data.</text>
</comment>